<organism evidence="1 2">
    <name type="scientific">Paraeggerthella hongkongensis</name>
    <dbReference type="NCBI Taxonomy" id="230658"/>
    <lineage>
        <taxon>Bacteria</taxon>
        <taxon>Bacillati</taxon>
        <taxon>Actinomycetota</taxon>
        <taxon>Coriobacteriia</taxon>
        <taxon>Eggerthellales</taxon>
        <taxon>Eggerthellaceae</taxon>
        <taxon>Paraeggerthella</taxon>
    </lineage>
</organism>
<protein>
    <submittedName>
        <fullName evidence="1">Uncharacterized protein</fullName>
    </submittedName>
</protein>
<accession>A0A3N0AVJ3</accession>
<dbReference type="AlphaFoldDB" id="A0A3N0AVJ3"/>
<gene>
    <name evidence="1" type="ORF">DMP08_11515</name>
</gene>
<proteinExistence type="predicted"/>
<name>A0A3N0AVJ3_9ACTN</name>
<reference evidence="2" key="1">
    <citation type="submission" date="2018-05" db="EMBL/GenBank/DDBJ databases">
        <title>Genome Sequencing of selected type strains of the family Eggerthellaceae.</title>
        <authorList>
            <person name="Danylec N."/>
            <person name="Stoll D.A."/>
            <person name="Doetsch A."/>
            <person name="Huch M."/>
        </authorList>
    </citation>
    <scope>NUCLEOTIDE SEQUENCE [LARGE SCALE GENOMIC DNA]</scope>
    <source>
        <strain evidence="2">DSM 16106</strain>
    </source>
</reference>
<evidence type="ECO:0000313" key="1">
    <source>
        <dbReference type="EMBL" id="RNL38877.1"/>
    </source>
</evidence>
<keyword evidence="2" id="KW-1185">Reference proteome</keyword>
<dbReference type="Proteomes" id="UP000278632">
    <property type="component" value="Unassembled WGS sequence"/>
</dbReference>
<evidence type="ECO:0000313" key="2">
    <source>
        <dbReference type="Proteomes" id="UP000278632"/>
    </source>
</evidence>
<sequence>MEVMGMAGMRIVDENGNEIANPDLSAGTLSPTIVVKKGAVPPDDVEKFAWADDDYEEVAVYVERAGAPGQTDGASASVEDLMVAVAELGALVAGE</sequence>
<dbReference type="EMBL" id="QICD01000035">
    <property type="protein sequence ID" value="RNL38877.1"/>
    <property type="molecule type" value="Genomic_DNA"/>
</dbReference>
<comment type="caution">
    <text evidence="1">The sequence shown here is derived from an EMBL/GenBank/DDBJ whole genome shotgun (WGS) entry which is preliminary data.</text>
</comment>